<comment type="caution">
    <text evidence="1">The sequence shown here is derived from an EMBL/GenBank/DDBJ whole genome shotgun (WGS) entry which is preliminary data.</text>
</comment>
<gene>
    <name evidence="1" type="ORF">EV139_1675</name>
</gene>
<evidence type="ECO:0000313" key="2">
    <source>
        <dbReference type="Proteomes" id="UP000291832"/>
    </source>
</evidence>
<sequence length="560" mass="61988">MTTELRESRMRPTEVVMDPRRLGALQPTRISASRSVYAKMVREGWRITLASAEVTAAGVGQLVYRIEAGAHVMHLVAFSYEPKLVNRSPRIIGSSWDIEGALIDGEVTAEDLRHTREAIPRLYAGRATPETLIWFRANRSIRLFDHVVESLVAGEQPDLERIAEVGYLLRNTGLDGNGTFGTKDFQEYGEGHPLGVPFHAQLFTAYMMREISVDLANLMARERRDDAAQVDATTRRTIAVGNGSALGLVLLAMNRPQIVNAWLGGYEALAAGVASERIDAQNFGELERRLAQAIEYKAHDATRYGVFPTGEALAVDLRLIQRVLRQSAESNAAGETELTLGDVLDRLPSSTLPEAVELYRALLIELAPVGAVDEVLRSLFVSERKQVDPTATVAELAAQISESFGWTAELPRTAHSAQTRVWYKSRNSEEPRSGPVAEVPAGTSDLAIDLLSNVGAVATLLRPEPASTRVGAFVTRHPELEQTVGYVQSLADLPYAVPLVDVRDEHFVPAHIIRLFNAFCFGLEKTHDVKQRNLRGLIFEGAHFRVDLERDANDWRWEVR</sequence>
<proteinExistence type="predicted"/>
<dbReference type="OrthoDB" id="4891072at2"/>
<dbReference type="RefSeq" id="WP_130453846.1">
    <property type="nucleotide sequence ID" value="NZ_QYAG01000001.1"/>
</dbReference>
<organism evidence="1 2">
    <name type="scientific">Leucobacter luti</name>
    <dbReference type="NCBI Taxonomy" id="340320"/>
    <lineage>
        <taxon>Bacteria</taxon>
        <taxon>Bacillati</taxon>
        <taxon>Actinomycetota</taxon>
        <taxon>Actinomycetes</taxon>
        <taxon>Micrococcales</taxon>
        <taxon>Microbacteriaceae</taxon>
        <taxon>Leucobacter</taxon>
    </lineage>
</organism>
<dbReference type="AlphaFoldDB" id="A0A4Q7TYI6"/>
<dbReference type="Proteomes" id="UP000291832">
    <property type="component" value="Unassembled WGS sequence"/>
</dbReference>
<accession>A0A4Q7TYI6</accession>
<reference evidence="1 2" key="1">
    <citation type="journal article" date="2015" name="Stand. Genomic Sci.">
        <title>Genomic Encyclopedia of Bacterial and Archaeal Type Strains, Phase III: the genomes of soil and plant-associated and newly described type strains.</title>
        <authorList>
            <person name="Whitman W.B."/>
            <person name="Woyke T."/>
            <person name="Klenk H.P."/>
            <person name="Zhou Y."/>
            <person name="Lilburn T.G."/>
            <person name="Beck B.J."/>
            <person name="De Vos P."/>
            <person name="Vandamme P."/>
            <person name="Eisen J.A."/>
            <person name="Garrity G."/>
            <person name="Hugenholtz P."/>
            <person name="Kyrpides N.C."/>
        </authorList>
    </citation>
    <scope>NUCLEOTIDE SEQUENCE [LARGE SCALE GENOMIC DNA]</scope>
    <source>
        <strain evidence="1 2">RF6</strain>
    </source>
</reference>
<dbReference type="EMBL" id="SHKI01000004">
    <property type="protein sequence ID" value="RZT66244.1"/>
    <property type="molecule type" value="Genomic_DNA"/>
</dbReference>
<evidence type="ECO:0000313" key="1">
    <source>
        <dbReference type="EMBL" id="RZT66244.1"/>
    </source>
</evidence>
<protein>
    <submittedName>
        <fullName evidence="1">Uncharacterized protein</fullName>
    </submittedName>
</protein>
<name>A0A4Q7TYI6_9MICO</name>
<keyword evidence="2" id="KW-1185">Reference proteome</keyword>